<accession>A0AA96LKF5</accession>
<dbReference type="PROSITE" id="PS51935">
    <property type="entry name" value="NLPC_P60"/>
    <property type="match status" value="1"/>
</dbReference>
<dbReference type="KEGG" id="proo:MJB10_20110"/>
<dbReference type="SUPFAM" id="SSF54001">
    <property type="entry name" value="Cysteine proteinases"/>
    <property type="match status" value="1"/>
</dbReference>
<keyword evidence="4" id="KW-0788">Thiol protease</keyword>
<evidence type="ECO:0000256" key="1">
    <source>
        <dbReference type="ARBA" id="ARBA00007074"/>
    </source>
</evidence>
<dbReference type="GO" id="GO:0008234">
    <property type="term" value="F:cysteine-type peptidase activity"/>
    <property type="evidence" value="ECO:0007669"/>
    <property type="project" value="UniProtKB-KW"/>
</dbReference>
<evidence type="ECO:0000313" key="9">
    <source>
        <dbReference type="Proteomes" id="UP001304650"/>
    </source>
</evidence>
<dbReference type="EMBL" id="CP130319">
    <property type="protein sequence ID" value="WNR43395.1"/>
    <property type="molecule type" value="Genomic_DNA"/>
</dbReference>
<dbReference type="Gene3D" id="3.30.457.10">
    <property type="entry name" value="Copper amine oxidase-like, N-terminal domain"/>
    <property type="match status" value="1"/>
</dbReference>
<keyword evidence="6" id="KW-0732">Signal</keyword>
<dbReference type="PROSITE" id="PS51257">
    <property type="entry name" value="PROKAR_LIPOPROTEIN"/>
    <property type="match status" value="1"/>
</dbReference>
<evidence type="ECO:0000256" key="3">
    <source>
        <dbReference type="ARBA" id="ARBA00022801"/>
    </source>
</evidence>
<name>A0AA96LKF5_9BACL</name>
<feature type="region of interest" description="Disordered" evidence="5">
    <location>
        <begin position="179"/>
        <end position="215"/>
    </location>
</feature>
<evidence type="ECO:0000256" key="4">
    <source>
        <dbReference type="ARBA" id="ARBA00022807"/>
    </source>
</evidence>
<dbReference type="AlphaFoldDB" id="A0AA96LKF5"/>
<protein>
    <submittedName>
        <fullName evidence="8">NlpC/P60 family protein</fullName>
    </submittedName>
</protein>
<keyword evidence="9" id="KW-1185">Reference proteome</keyword>
<dbReference type="Pfam" id="PF00877">
    <property type="entry name" value="NLPC_P60"/>
    <property type="match status" value="1"/>
</dbReference>
<sequence>MWSKLKAPAIGSMVVMMAITTACGKDNTGTRVVPSASPTNVTSGVTGSSNSTAKSLSQAGKEIVALGTNDVTLPMKTFGSVKYVSAQDLIKTLKYQSEWEDSGRKLILGENDANFELIINSTKAVKDGTDITLSQPIVKEGAIAYLPVTDLADLFQDDMSFEVRSKDVLIHSTPMELIENEDDTSPSGNAPELDFAEDPTDPFRGEDTSANPAMMSDQTLTDRPVWSQFDQEDAVPVLKNIDVNAMIRKGKQYLGVKYLFGAKPYPQTGRFDCASFTQYIFGKYGVKLPRISRQQAALGTFVSRKSLRKGDLMFFYVPGRFKTNKTVGHVGIYIGNMQMLHSSPKPKNGVQITNINKPYWKKTYIKAKRFVY</sequence>
<organism evidence="8 9">
    <name type="scientific">Paenibacillus roseopurpureus</name>
    <dbReference type="NCBI Taxonomy" id="2918901"/>
    <lineage>
        <taxon>Bacteria</taxon>
        <taxon>Bacillati</taxon>
        <taxon>Bacillota</taxon>
        <taxon>Bacilli</taxon>
        <taxon>Bacillales</taxon>
        <taxon>Paenibacillaceae</taxon>
        <taxon>Paenibacillus</taxon>
    </lineage>
</organism>
<dbReference type="InterPro" id="IPR012854">
    <property type="entry name" value="Cu_amine_oxidase-like_N"/>
</dbReference>
<proteinExistence type="inferred from homology"/>
<evidence type="ECO:0000256" key="2">
    <source>
        <dbReference type="ARBA" id="ARBA00022670"/>
    </source>
</evidence>
<keyword evidence="3" id="KW-0378">Hydrolase</keyword>
<dbReference type="InterPro" id="IPR036582">
    <property type="entry name" value="Mao_N_sf"/>
</dbReference>
<dbReference type="SUPFAM" id="SSF55383">
    <property type="entry name" value="Copper amine oxidase, domain N"/>
    <property type="match status" value="1"/>
</dbReference>
<dbReference type="Proteomes" id="UP001304650">
    <property type="component" value="Chromosome"/>
</dbReference>
<evidence type="ECO:0000259" key="7">
    <source>
        <dbReference type="PROSITE" id="PS51935"/>
    </source>
</evidence>
<feature type="domain" description="NlpC/P60" evidence="7">
    <location>
        <begin position="240"/>
        <end position="371"/>
    </location>
</feature>
<dbReference type="InterPro" id="IPR038765">
    <property type="entry name" value="Papain-like_cys_pep_sf"/>
</dbReference>
<evidence type="ECO:0000313" key="8">
    <source>
        <dbReference type="EMBL" id="WNR43395.1"/>
    </source>
</evidence>
<reference evidence="8" key="1">
    <citation type="submission" date="2022-02" db="EMBL/GenBank/DDBJ databases">
        <title>Paenibacillus sp. MBLB1832 Whole Genome Shotgun Sequencing.</title>
        <authorList>
            <person name="Hwang C.Y."/>
            <person name="Cho E.-S."/>
            <person name="Seo M.-J."/>
        </authorList>
    </citation>
    <scope>NUCLEOTIDE SEQUENCE</scope>
    <source>
        <strain evidence="8">MBLB1832</strain>
    </source>
</reference>
<gene>
    <name evidence="8" type="ORF">MJB10_20110</name>
</gene>
<dbReference type="Pfam" id="PF07833">
    <property type="entry name" value="Cu_amine_oxidN1"/>
    <property type="match status" value="1"/>
</dbReference>
<evidence type="ECO:0000256" key="6">
    <source>
        <dbReference type="SAM" id="SignalP"/>
    </source>
</evidence>
<keyword evidence="2" id="KW-0645">Protease</keyword>
<evidence type="ECO:0000256" key="5">
    <source>
        <dbReference type="SAM" id="MobiDB-lite"/>
    </source>
</evidence>
<dbReference type="InterPro" id="IPR051202">
    <property type="entry name" value="Peptidase_C40"/>
</dbReference>
<dbReference type="PANTHER" id="PTHR47053:SF1">
    <property type="entry name" value="MUREIN DD-ENDOPEPTIDASE MEPH-RELATED"/>
    <property type="match status" value="1"/>
</dbReference>
<comment type="similarity">
    <text evidence="1">Belongs to the peptidase C40 family.</text>
</comment>
<dbReference type="InterPro" id="IPR000064">
    <property type="entry name" value="NLP_P60_dom"/>
</dbReference>
<feature type="chain" id="PRO_5041685271" evidence="6">
    <location>
        <begin position="25"/>
        <end position="372"/>
    </location>
</feature>
<dbReference type="GO" id="GO:0006508">
    <property type="term" value="P:proteolysis"/>
    <property type="evidence" value="ECO:0007669"/>
    <property type="project" value="UniProtKB-KW"/>
</dbReference>
<dbReference type="RefSeq" id="WP_314797605.1">
    <property type="nucleotide sequence ID" value="NZ_CP130319.1"/>
</dbReference>
<dbReference type="Gene3D" id="3.90.1720.10">
    <property type="entry name" value="endopeptidase domain like (from Nostoc punctiforme)"/>
    <property type="match status" value="1"/>
</dbReference>
<feature type="signal peptide" evidence="6">
    <location>
        <begin position="1"/>
        <end position="24"/>
    </location>
</feature>
<dbReference type="PANTHER" id="PTHR47053">
    <property type="entry name" value="MUREIN DD-ENDOPEPTIDASE MEPH-RELATED"/>
    <property type="match status" value="1"/>
</dbReference>